<proteinExistence type="predicted"/>
<feature type="domain" description="MurNAc-LAA" evidence="1">
    <location>
        <begin position="60"/>
        <end position="172"/>
    </location>
</feature>
<comment type="caution">
    <text evidence="2">The sequence shown here is derived from an EMBL/GenBank/DDBJ whole genome shotgun (WGS) entry which is preliminary data.</text>
</comment>
<dbReference type="SMART" id="SM00646">
    <property type="entry name" value="Ami_3"/>
    <property type="match status" value="1"/>
</dbReference>
<dbReference type="PANTHER" id="PTHR30404">
    <property type="entry name" value="N-ACETYLMURAMOYL-L-ALANINE AMIDASE"/>
    <property type="match status" value="1"/>
</dbReference>
<dbReference type="Gene3D" id="1.10.101.10">
    <property type="entry name" value="PGBD-like superfamily/PGBD"/>
    <property type="match status" value="1"/>
</dbReference>
<dbReference type="InterPro" id="IPR036365">
    <property type="entry name" value="PGBD-like_sf"/>
</dbReference>
<evidence type="ECO:0000259" key="1">
    <source>
        <dbReference type="SMART" id="SM00646"/>
    </source>
</evidence>
<gene>
    <name evidence="2" type="ORF">ATOP_13370</name>
</gene>
<dbReference type="InterPro" id="IPR050695">
    <property type="entry name" value="N-acetylmuramoyl_amidase_3"/>
</dbReference>
<accession>A0AAV5B3K8</accession>
<evidence type="ECO:0000313" key="2">
    <source>
        <dbReference type="EMBL" id="GJM55682.1"/>
    </source>
</evidence>
<dbReference type="Gene3D" id="3.40.630.40">
    <property type="entry name" value="Zn-dependent exopeptidases"/>
    <property type="match status" value="1"/>
</dbReference>
<dbReference type="GO" id="GO:0009253">
    <property type="term" value="P:peptidoglycan catabolic process"/>
    <property type="evidence" value="ECO:0007669"/>
    <property type="project" value="InterPro"/>
</dbReference>
<evidence type="ECO:0000313" key="3">
    <source>
        <dbReference type="Proteomes" id="UP001055025"/>
    </source>
</evidence>
<name>A0AAV5B3K8_9ACTN</name>
<dbReference type="InterPro" id="IPR002508">
    <property type="entry name" value="MurNAc-LAA_cat"/>
</dbReference>
<dbReference type="SUPFAM" id="SSF53187">
    <property type="entry name" value="Zn-dependent exopeptidases"/>
    <property type="match status" value="1"/>
</dbReference>
<sequence length="302" mass="31768">MAKLYIIPGHGHGDPGAVGGGHNEADSVRNLARRVKELAADPSDVELHDFSRNAYAQGDLNTLSAPKGTMVLELHMDAADGSARGAHVIIKDGFEADAFDKALAKNLAAILPGRSSIIVGRSDLANANRAARRGINYRLAEVGFIDNVTDRTIFNDRLDEIARAILSAAGIAAKGGAVPSTPATPVPAPAIGKLSVDGWWGWGTTKALQAHIRCVADGEVWGQWSGNRRWLPNCAGGWKWGANPSGSPVIRALQSRLGATADGIAGRDTVRALQRRLGVYPDGVCGPKTVRALQAALNDGRL</sequence>
<dbReference type="PANTHER" id="PTHR30404:SF8">
    <property type="entry name" value="AUTOLYSIN PH-RELATED"/>
    <property type="match status" value="1"/>
</dbReference>
<reference evidence="2" key="1">
    <citation type="journal article" date="2022" name="Int. J. Syst. Evol. Microbiol.">
        <title>Granulimonas faecalis gen. nov., sp. nov., and Leptogranulimonas caecicola gen. nov., sp. nov., novel lactate-producing Atopobiaceae bacteria isolated from mouse intestines, and an emended description of the family Atopobiaceae.</title>
        <authorList>
            <person name="Morinaga K."/>
            <person name="Kusada H."/>
            <person name="Sakamoto S."/>
            <person name="Murakami T."/>
            <person name="Toyoda A."/>
            <person name="Mori H."/>
            <person name="Meng X.Y."/>
            <person name="Takashino M."/>
            <person name="Murotomi K."/>
            <person name="Tamaki H."/>
        </authorList>
    </citation>
    <scope>NUCLEOTIDE SEQUENCE</scope>
    <source>
        <strain evidence="2">OPF53</strain>
    </source>
</reference>
<dbReference type="GO" id="GO:0030288">
    <property type="term" value="C:outer membrane-bounded periplasmic space"/>
    <property type="evidence" value="ECO:0007669"/>
    <property type="project" value="TreeGrafter"/>
</dbReference>
<dbReference type="Pfam" id="PF01520">
    <property type="entry name" value="Amidase_3"/>
    <property type="match status" value="1"/>
</dbReference>
<dbReference type="AlphaFoldDB" id="A0AAV5B3K8"/>
<organism evidence="2 3">
    <name type="scientific">Granulimonas faecalis</name>
    <dbReference type="NCBI Taxonomy" id="2894155"/>
    <lineage>
        <taxon>Bacteria</taxon>
        <taxon>Bacillati</taxon>
        <taxon>Actinomycetota</taxon>
        <taxon>Coriobacteriia</taxon>
        <taxon>Coriobacteriales</taxon>
        <taxon>Kribbibacteriaceae</taxon>
        <taxon>Granulimonas</taxon>
    </lineage>
</organism>
<dbReference type="CDD" id="cd02696">
    <property type="entry name" value="MurNAc-LAA"/>
    <property type="match status" value="1"/>
</dbReference>
<dbReference type="EMBL" id="BQKC01000001">
    <property type="protein sequence ID" value="GJM55682.1"/>
    <property type="molecule type" value="Genomic_DNA"/>
</dbReference>
<dbReference type="GO" id="GO:0008745">
    <property type="term" value="F:N-acetylmuramoyl-L-alanine amidase activity"/>
    <property type="evidence" value="ECO:0007669"/>
    <property type="project" value="InterPro"/>
</dbReference>
<dbReference type="SUPFAM" id="SSF47090">
    <property type="entry name" value="PGBD-like"/>
    <property type="match status" value="1"/>
</dbReference>
<dbReference type="Proteomes" id="UP001055025">
    <property type="component" value="Unassembled WGS sequence"/>
</dbReference>
<keyword evidence="3" id="KW-1185">Reference proteome</keyword>
<dbReference type="InterPro" id="IPR036366">
    <property type="entry name" value="PGBDSf"/>
</dbReference>
<dbReference type="RefSeq" id="WP_265590890.1">
    <property type="nucleotide sequence ID" value="NZ_BQKC01000001.1"/>
</dbReference>
<protein>
    <recommendedName>
        <fullName evidence="1">MurNAc-LAA domain-containing protein</fullName>
    </recommendedName>
</protein>